<dbReference type="VEuPathDB" id="VectorBase:GPAI019227"/>
<reference evidence="1" key="2">
    <citation type="submission" date="2020-05" db="UniProtKB">
        <authorList>
            <consortium name="EnsemblMetazoa"/>
        </authorList>
    </citation>
    <scope>IDENTIFICATION</scope>
    <source>
        <strain evidence="1">IAEA</strain>
    </source>
</reference>
<sequence length="149" mass="16420">MIGQTGTGVVATAIVNVLKDCRLIPTKAAVTTNKPSDEKTVITFAVVQSLKKLLKVVCGLMEILFVEIRTVGNKLLIATVHLPPNDVHPLEHTIIYEKIPPCCHRHKNRRSATLDTIRRSLKDTFVSVLLSLGVTKGFDRDAHVAKVVY</sequence>
<evidence type="ECO:0000313" key="2">
    <source>
        <dbReference type="Proteomes" id="UP000092445"/>
    </source>
</evidence>
<dbReference type="EnsemblMetazoa" id="GPAI019227-RA">
    <property type="protein sequence ID" value="GPAI019227-PA"/>
    <property type="gene ID" value="GPAI019227"/>
</dbReference>
<dbReference type="Proteomes" id="UP000092445">
    <property type="component" value="Unassembled WGS sequence"/>
</dbReference>
<reference evidence="2" key="1">
    <citation type="submission" date="2014-03" db="EMBL/GenBank/DDBJ databases">
        <authorList>
            <person name="Aksoy S."/>
            <person name="Warren W."/>
            <person name="Wilson R.K."/>
        </authorList>
    </citation>
    <scope>NUCLEOTIDE SEQUENCE [LARGE SCALE GENOMIC DNA]</scope>
    <source>
        <strain evidence="2">IAEA</strain>
    </source>
</reference>
<name>A0A1A9ZMG5_GLOPL</name>
<dbReference type="AlphaFoldDB" id="A0A1A9ZMG5"/>
<organism evidence="1 2">
    <name type="scientific">Glossina pallidipes</name>
    <name type="common">Tsetse fly</name>
    <dbReference type="NCBI Taxonomy" id="7398"/>
    <lineage>
        <taxon>Eukaryota</taxon>
        <taxon>Metazoa</taxon>
        <taxon>Ecdysozoa</taxon>
        <taxon>Arthropoda</taxon>
        <taxon>Hexapoda</taxon>
        <taxon>Insecta</taxon>
        <taxon>Pterygota</taxon>
        <taxon>Neoptera</taxon>
        <taxon>Endopterygota</taxon>
        <taxon>Diptera</taxon>
        <taxon>Brachycera</taxon>
        <taxon>Muscomorpha</taxon>
        <taxon>Hippoboscoidea</taxon>
        <taxon>Glossinidae</taxon>
        <taxon>Glossina</taxon>
    </lineage>
</organism>
<accession>A0A1A9ZMG5</accession>
<keyword evidence="2" id="KW-1185">Reference proteome</keyword>
<protein>
    <submittedName>
        <fullName evidence="1">Uncharacterized protein</fullName>
    </submittedName>
</protein>
<proteinExistence type="predicted"/>
<evidence type="ECO:0000313" key="1">
    <source>
        <dbReference type="EnsemblMetazoa" id="GPAI019227-PA"/>
    </source>
</evidence>